<dbReference type="InterPro" id="IPR050550">
    <property type="entry name" value="SEC23_SEC24_subfamily"/>
</dbReference>
<dbReference type="GO" id="GO:0070971">
    <property type="term" value="C:endoplasmic reticulum exit site"/>
    <property type="evidence" value="ECO:0007669"/>
    <property type="project" value="TreeGrafter"/>
</dbReference>
<sequence>MVRSLNGCRVTNQIMRYIQNVIIFSDFIVRDTGNCSPRYMRCTINQIPCTSDLLNTSGMQLALWFNH</sequence>
<dbReference type="GO" id="GO:0000149">
    <property type="term" value="F:SNARE binding"/>
    <property type="evidence" value="ECO:0007669"/>
    <property type="project" value="TreeGrafter"/>
</dbReference>
<evidence type="ECO:0000313" key="1">
    <source>
        <dbReference type="EMBL" id="CAH1436377.1"/>
    </source>
</evidence>
<comment type="caution">
    <text evidence="1">The sequence shown here is derived from an EMBL/GenBank/DDBJ whole genome shotgun (WGS) entry which is preliminary data.</text>
</comment>
<dbReference type="SUPFAM" id="SSF81995">
    <property type="entry name" value="beta-sandwich domain of Sec23/24"/>
    <property type="match status" value="1"/>
</dbReference>
<evidence type="ECO:0000313" key="2">
    <source>
        <dbReference type="Proteomes" id="UP001157418"/>
    </source>
</evidence>
<dbReference type="GO" id="GO:0030127">
    <property type="term" value="C:COPII vesicle coat"/>
    <property type="evidence" value="ECO:0007669"/>
    <property type="project" value="TreeGrafter"/>
</dbReference>
<proteinExistence type="predicted"/>
<dbReference type="PANTHER" id="PTHR13803:SF4">
    <property type="entry name" value="SECRETORY 24CD, ISOFORM C"/>
    <property type="match status" value="1"/>
</dbReference>
<dbReference type="EMBL" id="CAKMRJ010004445">
    <property type="protein sequence ID" value="CAH1436377.1"/>
    <property type="molecule type" value="Genomic_DNA"/>
</dbReference>
<gene>
    <name evidence="1" type="ORF">LVIROSA_LOCUS22751</name>
</gene>
<dbReference type="PANTHER" id="PTHR13803">
    <property type="entry name" value="SEC24-RELATED PROTEIN"/>
    <property type="match status" value="1"/>
</dbReference>
<dbReference type="GO" id="GO:0090110">
    <property type="term" value="P:COPII-coated vesicle cargo loading"/>
    <property type="evidence" value="ECO:0007669"/>
    <property type="project" value="TreeGrafter"/>
</dbReference>
<protein>
    <submittedName>
        <fullName evidence="1">Uncharacterized protein</fullName>
    </submittedName>
</protein>
<name>A0AAU9NET3_9ASTR</name>
<dbReference type="Gene3D" id="2.60.40.1670">
    <property type="entry name" value="beta-sandwich domain of Sec23/24"/>
    <property type="match status" value="1"/>
</dbReference>
<reference evidence="1 2" key="1">
    <citation type="submission" date="2022-01" db="EMBL/GenBank/DDBJ databases">
        <authorList>
            <person name="Xiong W."/>
            <person name="Schranz E."/>
        </authorList>
    </citation>
    <scope>NUCLEOTIDE SEQUENCE [LARGE SCALE GENOMIC DNA]</scope>
</reference>
<dbReference type="AlphaFoldDB" id="A0AAU9NET3"/>
<dbReference type="Proteomes" id="UP001157418">
    <property type="component" value="Unassembled WGS sequence"/>
</dbReference>
<accession>A0AAU9NET3</accession>
<dbReference type="GO" id="GO:0008270">
    <property type="term" value="F:zinc ion binding"/>
    <property type="evidence" value="ECO:0007669"/>
    <property type="project" value="TreeGrafter"/>
</dbReference>
<keyword evidence="2" id="KW-1185">Reference proteome</keyword>
<organism evidence="1 2">
    <name type="scientific">Lactuca virosa</name>
    <dbReference type="NCBI Taxonomy" id="75947"/>
    <lineage>
        <taxon>Eukaryota</taxon>
        <taxon>Viridiplantae</taxon>
        <taxon>Streptophyta</taxon>
        <taxon>Embryophyta</taxon>
        <taxon>Tracheophyta</taxon>
        <taxon>Spermatophyta</taxon>
        <taxon>Magnoliopsida</taxon>
        <taxon>eudicotyledons</taxon>
        <taxon>Gunneridae</taxon>
        <taxon>Pentapetalae</taxon>
        <taxon>asterids</taxon>
        <taxon>campanulids</taxon>
        <taxon>Asterales</taxon>
        <taxon>Asteraceae</taxon>
        <taxon>Cichorioideae</taxon>
        <taxon>Cichorieae</taxon>
        <taxon>Lactucinae</taxon>
        <taxon>Lactuca</taxon>
    </lineage>
</organism>